<dbReference type="OrthoDB" id="9815953at2"/>
<dbReference type="RefSeq" id="WP_084052706.1">
    <property type="nucleotide sequence ID" value="NZ_FWWT01000014.1"/>
</dbReference>
<keyword evidence="2" id="KW-1185">Reference proteome</keyword>
<dbReference type="EMBL" id="FWWT01000014">
    <property type="protein sequence ID" value="SMB87576.1"/>
    <property type="molecule type" value="Genomic_DNA"/>
</dbReference>
<sequence>MLKSTVAKNIKTTEKKIRLHMESDNFIDQSAQFLNDRIMDLNAYTNRPLVTVCIGTDRSTGDSLGPLVGWMLKQKQPYNQFVYGTLNNPVHATNMNDVFSSINTTFNNPLIIAIDACLGNLNSIGYVAYNQGSIKPGAAVNKNLPPVGDLSISGVVNVGGFMEYLVLQNTRLSIVMQMADKISQVIAKLYESKYQH</sequence>
<protein>
    <submittedName>
        <fullName evidence="1">Putative sporulation protein YyaC</fullName>
    </submittedName>
</protein>
<gene>
    <name evidence="1" type="ORF">SAMN00017405_1722</name>
</gene>
<reference evidence="1 2" key="1">
    <citation type="submission" date="2017-04" db="EMBL/GenBank/DDBJ databases">
        <authorList>
            <person name="Afonso C.L."/>
            <person name="Miller P.J."/>
            <person name="Scott M.A."/>
            <person name="Spackman E."/>
            <person name="Goraichik I."/>
            <person name="Dimitrov K.M."/>
            <person name="Suarez D.L."/>
            <person name="Swayne D.E."/>
        </authorList>
    </citation>
    <scope>NUCLEOTIDE SEQUENCE [LARGE SCALE GENOMIC DNA]</scope>
    <source>
        <strain evidence="1 2">DSM 11270</strain>
    </source>
</reference>
<evidence type="ECO:0000313" key="1">
    <source>
        <dbReference type="EMBL" id="SMB87576.1"/>
    </source>
</evidence>
<dbReference type="STRING" id="656914.SAMN00017405_1722"/>
<dbReference type="SUPFAM" id="SSF53163">
    <property type="entry name" value="HybD-like"/>
    <property type="match status" value="1"/>
</dbReference>
<dbReference type="AlphaFoldDB" id="A0A1W1V2S0"/>
<name>A0A1W1V2S0_DESTI</name>
<dbReference type="Pfam" id="PF06866">
    <property type="entry name" value="DUF1256"/>
    <property type="match status" value="1"/>
</dbReference>
<dbReference type="InterPro" id="IPR009665">
    <property type="entry name" value="YyaC"/>
</dbReference>
<evidence type="ECO:0000313" key="2">
    <source>
        <dbReference type="Proteomes" id="UP000192731"/>
    </source>
</evidence>
<dbReference type="Proteomes" id="UP000192731">
    <property type="component" value="Unassembled WGS sequence"/>
</dbReference>
<dbReference type="NCBIfam" id="TIGR02841">
    <property type="entry name" value="spore_YyaC"/>
    <property type="match status" value="1"/>
</dbReference>
<dbReference type="InterPro" id="IPR023430">
    <property type="entry name" value="Pept_HybD-like_dom_sf"/>
</dbReference>
<proteinExistence type="predicted"/>
<organism evidence="1 2">
    <name type="scientific">Desulfonispora thiosulfatigenes DSM 11270</name>
    <dbReference type="NCBI Taxonomy" id="656914"/>
    <lineage>
        <taxon>Bacteria</taxon>
        <taxon>Bacillati</taxon>
        <taxon>Bacillota</taxon>
        <taxon>Clostridia</taxon>
        <taxon>Eubacteriales</taxon>
        <taxon>Peptococcaceae</taxon>
        <taxon>Desulfonispora</taxon>
    </lineage>
</organism>
<accession>A0A1W1V2S0</accession>